<feature type="compositionally biased region" description="Polar residues" evidence="1">
    <location>
        <begin position="54"/>
        <end position="66"/>
    </location>
</feature>
<dbReference type="Proteomes" id="UP000231990">
    <property type="component" value="Unassembled WGS sequence"/>
</dbReference>
<proteinExistence type="predicted"/>
<dbReference type="OrthoDB" id="344384at2"/>
<dbReference type="EMBL" id="NPDY01000005">
    <property type="protein sequence ID" value="PJZ70188.1"/>
    <property type="molecule type" value="Genomic_DNA"/>
</dbReference>
<evidence type="ECO:0000256" key="1">
    <source>
        <dbReference type="SAM" id="MobiDB-lite"/>
    </source>
</evidence>
<sequence>MLVLAGLVFFSFERNHLEAEIPLPFPEDVKESDLGSAANSTLDEKKEPSLAGTKESSQVVQPGNNEVESDSLEAKDASDRNGIKASAEKGTSEQMDQVQKSEVRSTKLPNLNTKNAKKPRKKMDQDPGTAAYERGILRLRNGQKEAAQEEFTKAAASESEVAAKAKLELAKLSGAKSETTEEVVEDEIVWKTRLETARSYRSQEKNQEAEVELLKVATEAPSQYRIQALLQMGDLLNRLGRYRDSRSYLLDYWNRFGRKVSADPETDPNLRKKQWEERDLGAYLLFKASYKSGETEWSKRFLRKFLESSSEESKGFYSPLREELEKLAKQNI</sequence>
<evidence type="ECO:0000313" key="5">
    <source>
        <dbReference type="Proteomes" id="UP000231990"/>
    </source>
</evidence>
<evidence type="ECO:0000313" key="2">
    <source>
        <dbReference type="EMBL" id="PJZ70188.1"/>
    </source>
</evidence>
<dbReference type="EMBL" id="NPDZ01000005">
    <property type="protein sequence ID" value="PJZ73407.1"/>
    <property type="molecule type" value="Genomic_DNA"/>
</dbReference>
<feature type="compositionally biased region" description="Basic and acidic residues" evidence="1">
    <location>
        <begin position="72"/>
        <end position="91"/>
    </location>
</feature>
<accession>A0A2M9ZMY4</accession>
<comment type="caution">
    <text evidence="3">The sequence shown here is derived from an EMBL/GenBank/DDBJ whole genome shotgun (WGS) entry which is preliminary data.</text>
</comment>
<protein>
    <recommendedName>
        <fullName evidence="6">Tetratricopeptide repeat protein</fullName>
    </recommendedName>
</protein>
<evidence type="ECO:0008006" key="6">
    <source>
        <dbReference type="Google" id="ProtNLM"/>
    </source>
</evidence>
<keyword evidence="4" id="KW-1185">Reference proteome</keyword>
<dbReference type="Proteomes" id="UP000231962">
    <property type="component" value="Unassembled WGS sequence"/>
</dbReference>
<dbReference type="AlphaFoldDB" id="A0A2M9ZMY4"/>
<reference evidence="4 5" key="1">
    <citation type="submission" date="2017-07" db="EMBL/GenBank/DDBJ databases">
        <title>Leptospira spp. isolated from tropical soils.</title>
        <authorList>
            <person name="Thibeaux R."/>
            <person name="Iraola G."/>
            <person name="Ferres I."/>
            <person name="Bierque E."/>
            <person name="Girault D."/>
            <person name="Soupe-Gilbert M.-E."/>
            <person name="Picardeau M."/>
            <person name="Goarant C."/>
        </authorList>
    </citation>
    <scope>NUCLEOTIDE SEQUENCE [LARGE SCALE GENOMIC DNA]</scope>
    <source>
        <strain evidence="3 5">FH1-B-B1</strain>
        <strain evidence="2 4">FH1-B-C1</strain>
    </source>
</reference>
<organism evidence="3 5">
    <name type="scientific">Leptospira perolatii</name>
    <dbReference type="NCBI Taxonomy" id="2023191"/>
    <lineage>
        <taxon>Bacteria</taxon>
        <taxon>Pseudomonadati</taxon>
        <taxon>Spirochaetota</taxon>
        <taxon>Spirochaetia</taxon>
        <taxon>Leptospirales</taxon>
        <taxon>Leptospiraceae</taxon>
        <taxon>Leptospira</taxon>
    </lineage>
</organism>
<dbReference type="SUPFAM" id="SSF48452">
    <property type="entry name" value="TPR-like"/>
    <property type="match status" value="1"/>
</dbReference>
<evidence type="ECO:0000313" key="3">
    <source>
        <dbReference type="EMBL" id="PJZ73407.1"/>
    </source>
</evidence>
<dbReference type="InterPro" id="IPR011990">
    <property type="entry name" value="TPR-like_helical_dom_sf"/>
</dbReference>
<gene>
    <name evidence="2" type="ORF">CH360_07840</name>
    <name evidence="3" type="ORF">CH373_10095</name>
</gene>
<evidence type="ECO:0000313" key="4">
    <source>
        <dbReference type="Proteomes" id="UP000231962"/>
    </source>
</evidence>
<dbReference type="Gene3D" id="1.25.40.10">
    <property type="entry name" value="Tetratricopeptide repeat domain"/>
    <property type="match status" value="1"/>
</dbReference>
<feature type="region of interest" description="Disordered" evidence="1">
    <location>
        <begin position="27"/>
        <end position="129"/>
    </location>
</feature>
<name>A0A2M9ZMY4_9LEPT</name>